<dbReference type="Proteomes" id="UP000304953">
    <property type="component" value="Unassembled WGS sequence"/>
</dbReference>
<dbReference type="EMBL" id="SRYA01000027">
    <property type="protein sequence ID" value="TGY95563.1"/>
    <property type="molecule type" value="Genomic_DNA"/>
</dbReference>
<comment type="caution">
    <text evidence="1">The sequence shown here is derived from an EMBL/GenBank/DDBJ whole genome shotgun (WGS) entry which is preliminary data.</text>
</comment>
<reference evidence="1" key="1">
    <citation type="submission" date="2019-04" db="EMBL/GenBank/DDBJ databases">
        <title>Microbes associate with the intestines of laboratory mice.</title>
        <authorList>
            <person name="Navarre W."/>
            <person name="Wong E."/>
            <person name="Huang K."/>
            <person name="Tropini C."/>
            <person name="Ng K."/>
            <person name="Yu B."/>
        </authorList>
    </citation>
    <scope>NUCLEOTIDE SEQUENCE</scope>
    <source>
        <strain evidence="1">NM01_1-7b</strain>
    </source>
</reference>
<keyword evidence="2" id="KW-1185">Reference proteome</keyword>
<accession>A0AC61RV37</accession>
<gene>
    <name evidence="1" type="ORF">E5329_14165</name>
</gene>
<protein>
    <submittedName>
        <fullName evidence="1">Uncharacterized protein</fullName>
    </submittedName>
</protein>
<evidence type="ECO:0000313" key="2">
    <source>
        <dbReference type="Proteomes" id="UP000304953"/>
    </source>
</evidence>
<name>A0AC61RV37_9FIRM</name>
<proteinExistence type="predicted"/>
<sequence length="219" mass="22247">MNKMKKILIAAFAFVVVCGISAPVIAANMQKSSPRVEQEVTTRKAGLSNAIINTSTISPEETSEEADMIVDIQDTELADDAAEDIDAPAEEQAPVEESAPADAAAEVPDTTASPVCPYYTDANGDGVCDHCAHGGACGNYVDANGDGICDYCAHGGACGNYVDADGNGVCDYCSHNGSGHCGSYVDSNGDGVCDNYTGGSGNGYGGGHHGGSHHGGSHH</sequence>
<organism evidence="1 2">
    <name type="scientific">Petralouisia muris</name>
    <dbReference type="NCBI Taxonomy" id="3032872"/>
    <lineage>
        <taxon>Bacteria</taxon>
        <taxon>Bacillati</taxon>
        <taxon>Bacillota</taxon>
        <taxon>Clostridia</taxon>
        <taxon>Lachnospirales</taxon>
        <taxon>Lachnospiraceae</taxon>
        <taxon>Petralouisia</taxon>
    </lineage>
</organism>
<evidence type="ECO:0000313" key="1">
    <source>
        <dbReference type="EMBL" id="TGY95563.1"/>
    </source>
</evidence>